<organism evidence="1 2">
    <name type="scientific">Phenylobacterium deserti</name>
    <dbReference type="NCBI Taxonomy" id="1914756"/>
    <lineage>
        <taxon>Bacteria</taxon>
        <taxon>Pseudomonadati</taxon>
        <taxon>Pseudomonadota</taxon>
        <taxon>Alphaproteobacteria</taxon>
        <taxon>Caulobacterales</taxon>
        <taxon>Caulobacteraceae</taxon>
        <taxon>Phenylobacterium</taxon>
    </lineage>
</organism>
<evidence type="ECO:0000313" key="1">
    <source>
        <dbReference type="EMBL" id="RAK52142.1"/>
    </source>
</evidence>
<dbReference type="RefSeq" id="WP_111515466.1">
    <property type="nucleotide sequence ID" value="NZ_QFYR01000003.1"/>
</dbReference>
<proteinExistence type="predicted"/>
<dbReference type="AlphaFoldDB" id="A0A328ABN4"/>
<dbReference type="Proteomes" id="UP000249725">
    <property type="component" value="Unassembled WGS sequence"/>
</dbReference>
<keyword evidence="2" id="KW-1185">Reference proteome</keyword>
<dbReference type="EMBL" id="QFYR01000003">
    <property type="protein sequence ID" value="RAK52142.1"/>
    <property type="molecule type" value="Genomic_DNA"/>
</dbReference>
<reference evidence="2" key="1">
    <citation type="submission" date="2018-05" db="EMBL/GenBank/DDBJ databases">
        <authorList>
            <person name="Li X."/>
        </authorList>
    </citation>
    <scope>NUCLEOTIDE SEQUENCE [LARGE SCALE GENOMIC DNA]</scope>
    <source>
        <strain evidence="2">YIM 73061</strain>
    </source>
</reference>
<protein>
    <submittedName>
        <fullName evidence="1">Uncharacterized protein</fullName>
    </submittedName>
</protein>
<evidence type="ECO:0000313" key="2">
    <source>
        <dbReference type="Proteomes" id="UP000249725"/>
    </source>
</evidence>
<sequence length="509" mass="53728">MPQDIRAPDGSIVRFPDGMSDEQIIAVMRREYGGPDNRKASFGLGVYKGATKPLDNAAMALEAGAKRVGIPTDKINNLFGMPSAAQATDQRAQAFANAPRKPGFAGQVVGEIIGTAPVMMATRNPFAVGAGQGALLTDSRTPGGVAADAAMGAGLNYLGGKAMDAVADVIRPKVAPAVRRLQQAGVELTPGMIKGGKAMVREDKAMSRPGVGDRIAAGRQRTHETVNTAWVNEALKPLGVKLPASTKPGFDAISYAKGEIQRAYDRVIPNLAVQLNGQQFAQNIAGAARNLKPAEQKQLRQIVSNELGNGQLAGQNLKRAQGEIRRLAGKFSRSQNTNEQMLGEALKAVDDELTGAMVAQNPKYAPELQRVNSAYRGYRIAADAAGRTDEGLATTAQMRQATRRGDFSKNKDASARGEAFMQRFTRDARAVVPARAPNGSGTAAHLQSGNLFANIKGAVEGWGYEVDRAAQNLKIAPRPKQARKAARFARRLKGPAGAAAVASANSGND</sequence>
<comment type="caution">
    <text evidence="1">The sequence shown here is derived from an EMBL/GenBank/DDBJ whole genome shotgun (WGS) entry which is preliminary data.</text>
</comment>
<dbReference type="OrthoDB" id="8254912at2"/>
<accession>A0A328ABN4</accession>
<gene>
    <name evidence="1" type="ORF">DJ018_13380</name>
</gene>
<name>A0A328ABN4_9CAUL</name>